<evidence type="ECO:0000256" key="3">
    <source>
        <dbReference type="ARBA" id="ARBA00022452"/>
    </source>
</evidence>
<evidence type="ECO:0000256" key="6">
    <source>
        <dbReference type="SAM" id="MobiDB-lite"/>
    </source>
</evidence>
<accession>A0A9P6DUR8</accession>
<gene>
    <name evidence="8" type="ORF">BS47DRAFT_1372914</name>
</gene>
<proteinExistence type="inferred from homology"/>
<evidence type="ECO:0000256" key="2">
    <source>
        <dbReference type="ARBA" id="ARBA00010913"/>
    </source>
</evidence>
<comment type="similarity">
    <text evidence="2">Belongs to the SAM50/omp85 family.</text>
</comment>
<dbReference type="Proteomes" id="UP000886523">
    <property type="component" value="Unassembled WGS sequence"/>
</dbReference>
<evidence type="ECO:0000256" key="4">
    <source>
        <dbReference type="ARBA" id="ARBA00022692"/>
    </source>
</evidence>
<evidence type="ECO:0000256" key="1">
    <source>
        <dbReference type="ARBA" id="ARBA00004374"/>
    </source>
</evidence>
<reference evidence="8" key="1">
    <citation type="journal article" date="2020" name="Nat. Commun.">
        <title>Large-scale genome sequencing of mycorrhizal fungi provides insights into the early evolution of symbiotic traits.</title>
        <authorList>
            <person name="Miyauchi S."/>
            <person name="Kiss E."/>
            <person name="Kuo A."/>
            <person name="Drula E."/>
            <person name="Kohler A."/>
            <person name="Sanchez-Garcia M."/>
            <person name="Morin E."/>
            <person name="Andreopoulos B."/>
            <person name="Barry K.W."/>
            <person name="Bonito G."/>
            <person name="Buee M."/>
            <person name="Carver A."/>
            <person name="Chen C."/>
            <person name="Cichocki N."/>
            <person name="Clum A."/>
            <person name="Culley D."/>
            <person name="Crous P.W."/>
            <person name="Fauchery L."/>
            <person name="Girlanda M."/>
            <person name="Hayes R.D."/>
            <person name="Keri Z."/>
            <person name="LaButti K."/>
            <person name="Lipzen A."/>
            <person name="Lombard V."/>
            <person name="Magnuson J."/>
            <person name="Maillard F."/>
            <person name="Murat C."/>
            <person name="Nolan M."/>
            <person name="Ohm R.A."/>
            <person name="Pangilinan J."/>
            <person name="Pereira M.F."/>
            <person name="Perotto S."/>
            <person name="Peter M."/>
            <person name="Pfister S."/>
            <person name="Riley R."/>
            <person name="Sitrit Y."/>
            <person name="Stielow J.B."/>
            <person name="Szollosi G."/>
            <person name="Zifcakova L."/>
            <person name="Stursova M."/>
            <person name="Spatafora J.W."/>
            <person name="Tedersoo L."/>
            <person name="Vaario L.M."/>
            <person name="Yamada A."/>
            <person name="Yan M."/>
            <person name="Wang P."/>
            <person name="Xu J."/>
            <person name="Bruns T."/>
            <person name="Baldrian P."/>
            <person name="Vilgalys R."/>
            <person name="Dunand C."/>
            <person name="Henrissat B."/>
            <person name="Grigoriev I.V."/>
            <person name="Hibbett D."/>
            <person name="Nagy L.G."/>
            <person name="Martin F.M."/>
        </authorList>
    </citation>
    <scope>NUCLEOTIDE SEQUENCE</scope>
    <source>
        <strain evidence="8">UP504</strain>
    </source>
</reference>
<dbReference type="GO" id="GO:0005741">
    <property type="term" value="C:mitochondrial outer membrane"/>
    <property type="evidence" value="ECO:0007669"/>
    <property type="project" value="UniProtKB-SubCell"/>
</dbReference>
<dbReference type="PANTHER" id="PTHR12815:SF18">
    <property type="entry name" value="SORTING AND ASSEMBLY MACHINERY COMPONENT 50 HOMOLOG"/>
    <property type="match status" value="1"/>
</dbReference>
<dbReference type="PANTHER" id="PTHR12815">
    <property type="entry name" value="SORTING AND ASSEMBLY MACHINERY SAMM50 PROTEIN FAMILY MEMBER"/>
    <property type="match status" value="1"/>
</dbReference>
<evidence type="ECO:0000256" key="5">
    <source>
        <dbReference type="ARBA" id="ARBA00023136"/>
    </source>
</evidence>
<evidence type="ECO:0000313" key="9">
    <source>
        <dbReference type="Proteomes" id="UP000886523"/>
    </source>
</evidence>
<dbReference type="InterPro" id="IPR039910">
    <property type="entry name" value="D15-like"/>
</dbReference>
<keyword evidence="3" id="KW-1134">Transmembrane beta strand</keyword>
<comment type="caution">
    <text evidence="8">The sequence shown here is derived from an EMBL/GenBank/DDBJ whole genome shotgun (WGS) entry which is preliminary data.</text>
</comment>
<dbReference type="Gene3D" id="2.40.160.50">
    <property type="entry name" value="membrane protein fhac: a member of the omp85/tpsb transporter family"/>
    <property type="match status" value="1"/>
</dbReference>
<feature type="domain" description="Bacterial surface antigen (D15)" evidence="7">
    <location>
        <begin position="238"/>
        <end position="550"/>
    </location>
</feature>
<evidence type="ECO:0000259" key="7">
    <source>
        <dbReference type="Pfam" id="PF01103"/>
    </source>
</evidence>
<feature type="region of interest" description="Disordered" evidence="6">
    <location>
        <begin position="1"/>
        <end position="85"/>
    </location>
</feature>
<sequence>MPRVAHCPSKDPSNGQYSHCEASYRRPQGRHRVLSSPTHADANCKNLRSQPAGSKMGDDFLSEEDVPQLKSPLANSSSPRLGEPEDIEALRKWQEERAQRRLRGEYEFAARRLGELITANMDTRTHIADVRVQGSTKTRTSFLGSLIYPHLHPSPTSDTEGTLEDVLHRVRGISDTFRRTDIFSSVDASVEPSRSPLAEAHHVDVVLKVRDKPRIFVKGSTETGNSEGSATATARIRNAFGGAETLEGSVSFGTRTRQAFQVRLEAPLTSSLRTRGEILAYRFDRDQTLFASSSEGVTGIKATLRTRSLLGLHEIAYDAALRRIKGLTPAASISMREAAGHSVKSAISHTVLHDTRDNTITGSSGAYHKLTQEVAGLGGDAAYVKSETESHTSRAIFPGTTLSIAARTGVLFPLLGKKSLFTDRFQLGGPTSLRMFRQNGLGPKDGVDSLGGELFWSAGVSLISDIPRRPSWPVKTHVFLNAGRLDLLDKSKPLEATLQDMFSKPSISAGLGLIYRFDPVRLEVNLGVPLVASKTDTLRRGIQVGIGMEFS</sequence>
<keyword evidence="5" id="KW-0472">Membrane</keyword>
<name>A0A9P6DUR8_9AGAM</name>
<dbReference type="OrthoDB" id="1724197at2759"/>
<dbReference type="Pfam" id="PF01103">
    <property type="entry name" value="Omp85"/>
    <property type="match status" value="1"/>
</dbReference>
<dbReference type="AlphaFoldDB" id="A0A9P6DUR8"/>
<dbReference type="GO" id="GO:0045040">
    <property type="term" value="P:protein insertion into mitochondrial outer membrane"/>
    <property type="evidence" value="ECO:0007669"/>
    <property type="project" value="TreeGrafter"/>
</dbReference>
<dbReference type="InterPro" id="IPR000184">
    <property type="entry name" value="Bac_surfAg_D15"/>
</dbReference>
<protein>
    <recommendedName>
        <fullName evidence="7">Bacterial surface antigen (D15) domain-containing protein</fullName>
    </recommendedName>
</protein>
<comment type="subcellular location">
    <subcellularLocation>
        <location evidence="1">Mitochondrion outer membrane</location>
        <topology evidence="1">Multi-pass membrane protein</topology>
    </subcellularLocation>
</comment>
<evidence type="ECO:0000313" key="8">
    <source>
        <dbReference type="EMBL" id="KAF9511929.1"/>
    </source>
</evidence>
<keyword evidence="9" id="KW-1185">Reference proteome</keyword>
<keyword evidence="4" id="KW-0812">Transmembrane</keyword>
<dbReference type="EMBL" id="MU128993">
    <property type="protein sequence ID" value="KAF9511929.1"/>
    <property type="molecule type" value="Genomic_DNA"/>
</dbReference>
<organism evidence="8 9">
    <name type="scientific">Hydnum rufescens UP504</name>
    <dbReference type="NCBI Taxonomy" id="1448309"/>
    <lineage>
        <taxon>Eukaryota</taxon>
        <taxon>Fungi</taxon>
        <taxon>Dikarya</taxon>
        <taxon>Basidiomycota</taxon>
        <taxon>Agaricomycotina</taxon>
        <taxon>Agaricomycetes</taxon>
        <taxon>Cantharellales</taxon>
        <taxon>Hydnaceae</taxon>
        <taxon>Hydnum</taxon>
    </lineage>
</organism>